<dbReference type="EMBL" id="LAZR01001681">
    <property type="protein sequence ID" value="KKN40884.1"/>
    <property type="molecule type" value="Genomic_DNA"/>
</dbReference>
<organism evidence="1">
    <name type="scientific">marine sediment metagenome</name>
    <dbReference type="NCBI Taxonomy" id="412755"/>
    <lineage>
        <taxon>unclassified sequences</taxon>
        <taxon>metagenomes</taxon>
        <taxon>ecological metagenomes</taxon>
    </lineage>
</organism>
<sequence length="210" mass="24054">MSKIKYNDMTLEQFMNWEIRLALKAKDPEEFMKANEFLKYGIRIADILRVKNKAYGNAVAVTGKAGVSIRMFDKFERIKNVSEDEANKKGDEPIVDTVHDEAGYSILWIMIDEKSPVFYNSDGSLKFEGDWRQTRWAMQLRSSLGLIVKDCDAMDNEYDEIILCQRCGQKSFDSYHRKCYNCDGGLQEANIGGTSLTNPISEDRETGNEN</sequence>
<dbReference type="AlphaFoldDB" id="A0A0F9QEE2"/>
<comment type="caution">
    <text evidence="1">The sequence shown here is derived from an EMBL/GenBank/DDBJ whole genome shotgun (WGS) entry which is preliminary data.</text>
</comment>
<reference evidence="1" key="1">
    <citation type="journal article" date="2015" name="Nature">
        <title>Complex archaea that bridge the gap between prokaryotes and eukaryotes.</title>
        <authorList>
            <person name="Spang A."/>
            <person name="Saw J.H."/>
            <person name="Jorgensen S.L."/>
            <person name="Zaremba-Niedzwiedzka K."/>
            <person name="Martijn J."/>
            <person name="Lind A.E."/>
            <person name="van Eijk R."/>
            <person name="Schleper C."/>
            <person name="Guy L."/>
            <person name="Ettema T.J."/>
        </authorList>
    </citation>
    <scope>NUCLEOTIDE SEQUENCE</scope>
</reference>
<name>A0A0F9QEE2_9ZZZZ</name>
<proteinExistence type="predicted"/>
<accession>A0A0F9QEE2</accession>
<evidence type="ECO:0000313" key="1">
    <source>
        <dbReference type="EMBL" id="KKN40884.1"/>
    </source>
</evidence>
<gene>
    <name evidence="1" type="ORF">LCGC14_0729060</name>
</gene>
<protein>
    <submittedName>
        <fullName evidence="1">Uncharacterized protein</fullName>
    </submittedName>
</protein>